<evidence type="ECO:0000313" key="2">
    <source>
        <dbReference type="Proteomes" id="UP000011668"/>
    </source>
</evidence>
<reference evidence="1 2" key="1">
    <citation type="journal article" date="2013" name="Nat. Commun.">
        <title>The evolution and pathogenic mechanisms of the rice sheath blight pathogen.</title>
        <authorList>
            <person name="Zheng A."/>
            <person name="Lin R."/>
            <person name="Xu L."/>
            <person name="Qin P."/>
            <person name="Tang C."/>
            <person name="Ai P."/>
            <person name="Zhang D."/>
            <person name="Liu Y."/>
            <person name="Sun Z."/>
            <person name="Feng H."/>
            <person name="Wang Y."/>
            <person name="Chen Y."/>
            <person name="Liang X."/>
            <person name="Fu R."/>
            <person name="Li Q."/>
            <person name="Zhang J."/>
            <person name="Yu X."/>
            <person name="Xie Z."/>
            <person name="Ding L."/>
            <person name="Guan P."/>
            <person name="Tang J."/>
            <person name="Liang Y."/>
            <person name="Wang S."/>
            <person name="Deng Q."/>
            <person name="Li S."/>
            <person name="Zhu J."/>
            <person name="Wang L."/>
            <person name="Liu H."/>
            <person name="Li P."/>
        </authorList>
    </citation>
    <scope>NUCLEOTIDE SEQUENCE [LARGE SCALE GENOMIC DNA]</scope>
    <source>
        <strain evidence="2">AG-1 IA</strain>
    </source>
</reference>
<accession>L8WML4</accession>
<gene>
    <name evidence="1" type="ORF">AG1IA_06775</name>
</gene>
<organism evidence="1 2">
    <name type="scientific">Thanatephorus cucumeris (strain AG1-IA)</name>
    <name type="common">Rice sheath blight fungus</name>
    <name type="synonym">Rhizoctonia solani</name>
    <dbReference type="NCBI Taxonomy" id="983506"/>
    <lineage>
        <taxon>Eukaryota</taxon>
        <taxon>Fungi</taxon>
        <taxon>Dikarya</taxon>
        <taxon>Basidiomycota</taxon>
        <taxon>Agaricomycotina</taxon>
        <taxon>Agaricomycetes</taxon>
        <taxon>Cantharellales</taxon>
        <taxon>Ceratobasidiaceae</taxon>
        <taxon>Rhizoctonia</taxon>
        <taxon>Rhizoctonia solani AG-1</taxon>
    </lineage>
</organism>
<dbReference type="EMBL" id="AFRT01001891">
    <property type="protein sequence ID" value="ELU39195.1"/>
    <property type="molecule type" value="Genomic_DNA"/>
</dbReference>
<dbReference type="Proteomes" id="UP000011668">
    <property type="component" value="Unassembled WGS sequence"/>
</dbReference>
<evidence type="ECO:0000313" key="1">
    <source>
        <dbReference type="EMBL" id="ELU39195.1"/>
    </source>
</evidence>
<protein>
    <submittedName>
        <fullName evidence="1">Uncharacterized protein</fullName>
    </submittedName>
</protein>
<sequence length="78" mass="8903">MPACCSTRSLIFTLRAKEFSGFRGQPILVQIILGHSARFCEALHECTGCIEPDLRSARYLPRVYERSGGFRTRRITRV</sequence>
<proteinExistence type="predicted"/>
<keyword evidence="2" id="KW-1185">Reference proteome</keyword>
<dbReference type="HOGENOM" id="CLU_2623701_0_0_1"/>
<comment type="caution">
    <text evidence="1">The sequence shown here is derived from an EMBL/GenBank/DDBJ whole genome shotgun (WGS) entry which is preliminary data.</text>
</comment>
<name>L8WML4_THACA</name>
<dbReference type="AlphaFoldDB" id="L8WML4"/>